<protein>
    <submittedName>
        <fullName evidence="1">Uncharacterized protein</fullName>
    </submittedName>
</protein>
<comment type="caution">
    <text evidence="1">The sequence shown here is derived from an EMBL/GenBank/DDBJ whole genome shotgun (WGS) entry which is preliminary data.</text>
</comment>
<sequence>MTTDQYGVPHAMFGYIDPDFDFFGLIGRVTALTALVELRLWHLTTALHQKPQEEFATRSASDLVRLSRDALATEDPASRALGEAVLERVRAALDRRNAVVHSVYPSPTPNLVYGWRGWQPVAEIRTSERELRGLITELVALGGDLGDLMVRVW</sequence>
<accession>A0A8J3J7A3</accession>
<dbReference type="EMBL" id="BOMB01000041">
    <property type="protein sequence ID" value="GID15413.1"/>
    <property type="molecule type" value="Genomic_DNA"/>
</dbReference>
<dbReference type="RefSeq" id="WP_203663698.1">
    <property type="nucleotide sequence ID" value="NZ_BAAAZM010000021.1"/>
</dbReference>
<evidence type="ECO:0000313" key="1">
    <source>
        <dbReference type="EMBL" id="GID15413.1"/>
    </source>
</evidence>
<gene>
    <name evidence="1" type="ORF">Aru02nite_63020</name>
</gene>
<reference evidence="1" key="1">
    <citation type="submission" date="2021-01" db="EMBL/GenBank/DDBJ databases">
        <title>Whole genome shotgun sequence of Actinocatenispora rupis NBRC 107355.</title>
        <authorList>
            <person name="Komaki H."/>
            <person name="Tamura T."/>
        </authorList>
    </citation>
    <scope>NUCLEOTIDE SEQUENCE</scope>
    <source>
        <strain evidence="1">NBRC 107355</strain>
    </source>
</reference>
<dbReference type="AlphaFoldDB" id="A0A8J3J7A3"/>
<evidence type="ECO:0000313" key="2">
    <source>
        <dbReference type="Proteomes" id="UP000612808"/>
    </source>
</evidence>
<organism evidence="1 2">
    <name type="scientific">Actinocatenispora rupis</name>
    <dbReference type="NCBI Taxonomy" id="519421"/>
    <lineage>
        <taxon>Bacteria</taxon>
        <taxon>Bacillati</taxon>
        <taxon>Actinomycetota</taxon>
        <taxon>Actinomycetes</taxon>
        <taxon>Micromonosporales</taxon>
        <taxon>Micromonosporaceae</taxon>
        <taxon>Actinocatenispora</taxon>
    </lineage>
</organism>
<name>A0A8J3J7A3_9ACTN</name>
<keyword evidence="2" id="KW-1185">Reference proteome</keyword>
<proteinExistence type="predicted"/>
<dbReference type="Proteomes" id="UP000612808">
    <property type="component" value="Unassembled WGS sequence"/>
</dbReference>